<proteinExistence type="predicted"/>
<dbReference type="EMBL" id="MU970095">
    <property type="protein sequence ID" value="KAK9321586.1"/>
    <property type="molecule type" value="Genomic_DNA"/>
</dbReference>
<evidence type="ECO:0000313" key="2">
    <source>
        <dbReference type="Proteomes" id="UP001489719"/>
    </source>
</evidence>
<comment type="caution">
    <text evidence="1">The sequence shown here is derived from an EMBL/GenBank/DDBJ whole genome shotgun (WGS) entry which is preliminary data.</text>
</comment>
<keyword evidence="2" id="KW-1185">Reference proteome</keyword>
<gene>
    <name evidence="1" type="ORF">V1517DRAFT_326066</name>
</gene>
<sequence>MVPRFSGWGTSLFGAVNYWGGIENSPKMLAGYGHTVIVTIGNAPVSCTLSLHLRSIYQ</sequence>
<name>A0ACC3TKU3_9ASCO</name>
<reference evidence="2" key="1">
    <citation type="journal article" date="2024" name="Front. Bioeng. Biotechnol.">
        <title>Genome-scale model development and genomic sequencing of the oleaginous clade Lipomyces.</title>
        <authorList>
            <person name="Czajka J.J."/>
            <person name="Han Y."/>
            <person name="Kim J."/>
            <person name="Mondo S.J."/>
            <person name="Hofstad B.A."/>
            <person name="Robles A."/>
            <person name="Haridas S."/>
            <person name="Riley R."/>
            <person name="LaButti K."/>
            <person name="Pangilinan J."/>
            <person name="Andreopoulos W."/>
            <person name="Lipzen A."/>
            <person name="Yan J."/>
            <person name="Wang M."/>
            <person name="Ng V."/>
            <person name="Grigoriev I.V."/>
            <person name="Spatafora J.W."/>
            <person name="Magnuson J.K."/>
            <person name="Baker S.E."/>
            <person name="Pomraning K.R."/>
        </authorList>
    </citation>
    <scope>NUCLEOTIDE SEQUENCE [LARGE SCALE GENOMIC DNA]</scope>
    <source>
        <strain evidence="2">CBS 10300</strain>
    </source>
</reference>
<dbReference type="Proteomes" id="UP001489719">
    <property type="component" value="Unassembled WGS sequence"/>
</dbReference>
<accession>A0ACC3TKU3</accession>
<organism evidence="1 2">
    <name type="scientific">Lipomyces orientalis</name>
    <dbReference type="NCBI Taxonomy" id="1233043"/>
    <lineage>
        <taxon>Eukaryota</taxon>
        <taxon>Fungi</taxon>
        <taxon>Dikarya</taxon>
        <taxon>Ascomycota</taxon>
        <taxon>Saccharomycotina</taxon>
        <taxon>Lipomycetes</taxon>
        <taxon>Lipomycetales</taxon>
        <taxon>Lipomycetaceae</taxon>
        <taxon>Lipomyces</taxon>
    </lineage>
</organism>
<protein>
    <submittedName>
        <fullName evidence="1">Uncharacterized protein</fullName>
    </submittedName>
</protein>
<evidence type="ECO:0000313" key="1">
    <source>
        <dbReference type="EMBL" id="KAK9321586.1"/>
    </source>
</evidence>